<dbReference type="AlphaFoldDB" id="A0A2L0F7U8"/>
<gene>
    <name evidence="2" type="ORF">SOCE26_091770</name>
</gene>
<evidence type="ECO:0000256" key="1">
    <source>
        <dbReference type="SAM" id="MobiDB-lite"/>
    </source>
</evidence>
<evidence type="ECO:0000313" key="3">
    <source>
        <dbReference type="Proteomes" id="UP000238348"/>
    </source>
</evidence>
<organism evidence="2 3">
    <name type="scientific">Sorangium cellulosum</name>
    <name type="common">Polyangium cellulosum</name>
    <dbReference type="NCBI Taxonomy" id="56"/>
    <lineage>
        <taxon>Bacteria</taxon>
        <taxon>Pseudomonadati</taxon>
        <taxon>Myxococcota</taxon>
        <taxon>Polyangia</taxon>
        <taxon>Polyangiales</taxon>
        <taxon>Polyangiaceae</taxon>
        <taxon>Sorangium</taxon>
    </lineage>
</organism>
<dbReference type="PANTHER" id="PTHR47197">
    <property type="entry name" value="PROTEIN NIRF"/>
    <property type="match status" value="1"/>
</dbReference>
<feature type="region of interest" description="Disordered" evidence="1">
    <location>
        <begin position="73"/>
        <end position="119"/>
    </location>
</feature>
<dbReference type="PANTHER" id="PTHR47197:SF3">
    <property type="entry name" value="DIHYDRO-HEME D1 DEHYDROGENASE"/>
    <property type="match status" value="1"/>
</dbReference>
<dbReference type="RefSeq" id="WP_104985637.1">
    <property type="nucleotide sequence ID" value="NZ_CP012673.1"/>
</dbReference>
<dbReference type="SUPFAM" id="SSF51004">
    <property type="entry name" value="C-terminal (heme d1) domain of cytochrome cd1-nitrite reductase"/>
    <property type="match status" value="1"/>
</dbReference>
<dbReference type="Gene3D" id="2.130.10.10">
    <property type="entry name" value="YVTN repeat-like/Quinoprotein amine dehydrogenase"/>
    <property type="match status" value="2"/>
</dbReference>
<dbReference type="EMBL" id="CP012673">
    <property type="protein sequence ID" value="AUX47655.1"/>
    <property type="molecule type" value="Genomic_DNA"/>
</dbReference>
<protein>
    <submittedName>
        <fullName evidence="2">Uncharacterized protein</fullName>
    </submittedName>
</protein>
<dbReference type="OrthoDB" id="5483388at2"/>
<dbReference type="InterPro" id="IPR015943">
    <property type="entry name" value="WD40/YVTN_repeat-like_dom_sf"/>
</dbReference>
<name>A0A2L0F7U8_SORCE</name>
<dbReference type="InterPro" id="IPR051200">
    <property type="entry name" value="Host-pathogen_enzymatic-act"/>
</dbReference>
<dbReference type="Proteomes" id="UP000238348">
    <property type="component" value="Chromosome"/>
</dbReference>
<sequence length="471" mass="49154">MTERRVPCPSCGAQIVEGARKCRGCKAWIGERPRGSSASLSGREPRLARAAVSVASGVAAVIIATLTSLKSPVGEAPPLTALTPEGAASPDAAGAPDPAAFGPDSPEEPSPPPPESKGRWRAREVRIGDVHPLDVVFNPKGTSIYVSADDASLREYTIQSGELIHKASVPAQGDHIRLLFDRYVAVLRHQDAARIPVMDTTAWDRDPVLLDVGRSPGDIVALPDGRTVVAATTDTKRVTKFELPTGVRLANITLPHATGQLFLVQAEGRPYLAALGALTHAGRPAGAWIDLFDPSESPFGATRRSIPVGREPRKGDISLDGGAVFFPDRLSNTAILLRVAGVTETKKTPVGVGPTAGFLLNGDRHGITLNAEARTASVIDLSTMAVTSTLPLRGVPRTGVTSPDRKTLFVALGGTEWPPSGSGVAVIAGDPPRVVASLPTGKGACAVAVSKDGARAAVASYWERAITVLEQ</sequence>
<feature type="compositionally biased region" description="Low complexity" evidence="1">
    <location>
        <begin position="86"/>
        <end position="104"/>
    </location>
</feature>
<reference evidence="2 3" key="1">
    <citation type="submission" date="2015-09" db="EMBL/GenBank/DDBJ databases">
        <title>Sorangium comparison.</title>
        <authorList>
            <person name="Zaburannyi N."/>
            <person name="Bunk B."/>
            <person name="Overmann J."/>
            <person name="Mueller R."/>
        </authorList>
    </citation>
    <scope>NUCLEOTIDE SEQUENCE [LARGE SCALE GENOMIC DNA]</scope>
    <source>
        <strain evidence="2 3">So ce26</strain>
    </source>
</reference>
<dbReference type="InterPro" id="IPR011048">
    <property type="entry name" value="Haem_d1_sf"/>
</dbReference>
<evidence type="ECO:0000313" key="2">
    <source>
        <dbReference type="EMBL" id="AUX47655.1"/>
    </source>
</evidence>
<proteinExistence type="predicted"/>
<accession>A0A2L0F7U8</accession>